<dbReference type="InterPro" id="IPR050491">
    <property type="entry name" value="AmpC-like"/>
</dbReference>
<proteinExistence type="predicted"/>
<dbReference type="Proteomes" id="UP001232063">
    <property type="component" value="Unassembled WGS sequence"/>
</dbReference>
<evidence type="ECO:0000259" key="2">
    <source>
        <dbReference type="Pfam" id="PF00144"/>
    </source>
</evidence>
<dbReference type="PANTHER" id="PTHR46825">
    <property type="entry name" value="D-ALANYL-D-ALANINE-CARBOXYPEPTIDASE/ENDOPEPTIDASE AMPH"/>
    <property type="match status" value="1"/>
</dbReference>
<evidence type="ECO:0000313" key="3">
    <source>
        <dbReference type="EMBL" id="MDJ1501739.1"/>
    </source>
</evidence>
<dbReference type="InterPro" id="IPR001466">
    <property type="entry name" value="Beta-lactam-related"/>
</dbReference>
<feature type="domain" description="Beta-lactamase-related" evidence="2">
    <location>
        <begin position="38"/>
        <end position="365"/>
    </location>
</feature>
<name>A0AAE3R5D1_9BACT</name>
<sequence>MLKRLTLFGIICVLISLSCSTAKRPAKNESSAFGEIETFLQSLIDTGGIPGITIAITNGSDIVYSKAFGVTNIETKEKLEPKHIFHIASVSKTFVATAVMQLYEKGKLDVNQPLITYLPYFKLNDERYKNITIRQMLNHTSGLPDVEDYEWEKATSDEGAAERYTRSLTDSKLISAPGAEFHYSNMAFDIMADLIAKVSGMSFEKYVKENILLPLEMNESSFYAPEIQKDLRTSPHIGHPPKVSSVYPYNRMHAPSSTLNTNVLEMSHWAIANMNNGRYKSTQILSPATHAMMLTPTFVSNKERKVSIGLSWFMYSYQGLMNYEHGGGDLGYRSMLTLIPEKKIGIIILCNSEEIHMYDTRNKVRDILLASSGKTTSH</sequence>
<comment type="caution">
    <text evidence="3">The sequence shown here is derived from an EMBL/GenBank/DDBJ whole genome shotgun (WGS) entry which is preliminary data.</text>
</comment>
<dbReference type="GO" id="GO:0016787">
    <property type="term" value="F:hydrolase activity"/>
    <property type="evidence" value="ECO:0007669"/>
    <property type="project" value="UniProtKB-KW"/>
</dbReference>
<gene>
    <name evidence="3" type="ORF">QNI22_13820</name>
</gene>
<dbReference type="PANTHER" id="PTHR46825:SF9">
    <property type="entry name" value="BETA-LACTAMASE-RELATED DOMAIN-CONTAINING PROTEIN"/>
    <property type="match status" value="1"/>
</dbReference>
<dbReference type="EC" id="3.1.1.103" evidence="3"/>
<organism evidence="3 4">
    <name type="scientific">Xanthocytophaga agilis</name>
    <dbReference type="NCBI Taxonomy" id="3048010"/>
    <lineage>
        <taxon>Bacteria</taxon>
        <taxon>Pseudomonadati</taxon>
        <taxon>Bacteroidota</taxon>
        <taxon>Cytophagia</taxon>
        <taxon>Cytophagales</taxon>
        <taxon>Rhodocytophagaceae</taxon>
        <taxon>Xanthocytophaga</taxon>
    </lineage>
</organism>
<feature type="signal peptide" evidence="1">
    <location>
        <begin position="1"/>
        <end position="22"/>
    </location>
</feature>
<keyword evidence="4" id="KW-1185">Reference proteome</keyword>
<reference evidence="3" key="1">
    <citation type="submission" date="2023-05" db="EMBL/GenBank/DDBJ databases">
        <authorList>
            <person name="Zhang X."/>
        </authorList>
    </citation>
    <scope>NUCLEOTIDE SEQUENCE</scope>
    <source>
        <strain evidence="3">BD1B2-1</strain>
    </source>
</reference>
<dbReference type="SUPFAM" id="SSF56601">
    <property type="entry name" value="beta-lactamase/transpeptidase-like"/>
    <property type="match status" value="1"/>
</dbReference>
<dbReference type="Pfam" id="PF00144">
    <property type="entry name" value="Beta-lactamase"/>
    <property type="match status" value="1"/>
</dbReference>
<keyword evidence="1" id="KW-0732">Signal</keyword>
<evidence type="ECO:0000313" key="4">
    <source>
        <dbReference type="Proteomes" id="UP001232063"/>
    </source>
</evidence>
<dbReference type="AlphaFoldDB" id="A0AAE3R5D1"/>
<dbReference type="EMBL" id="JASJOU010000004">
    <property type="protein sequence ID" value="MDJ1501739.1"/>
    <property type="molecule type" value="Genomic_DNA"/>
</dbReference>
<dbReference type="InterPro" id="IPR012338">
    <property type="entry name" value="Beta-lactam/transpept-like"/>
</dbReference>
<protein>
    <submittedName>
        <fullName evidence="3">Serine hydrolase domain-containing protein</fullName>
        <ecNumber evidence="3">3.1.1.103</ecNumber>
    </submittedName>
</protein>
<feature type="chain" id="PRO_5042078302" evidence="1">
    <location>
        <begin position="23"/>
        <end position="378"/>
    </location>
</feature>
<keyword evidence="3" id="KW-0378">Hydrolase</keyword>
<evidence type="ECO:0000256" key="1">
    <source>
        <dbReference type="SAM" id="SignalP"/>
    </source>
</evidence>
<accession>A0AAE3R5D1</accession>
<dbReference type="RefSeq" id="WP_314511350.1">
    <property type="nucleotide sequence ID" value="NZ_JASJOU010000004.1"/>
</dbReference>
<dbReference type="Gene3D" id="3.40.710.10">
    <property type="entry name" value="DD-peptidase/beta-lactamase superfamily"/>
    <property type="match status" value="1"/>
</dbReference>
<dbReference type="PROSITE" id="PS51257">
    <property type="entry name" value="PROKAR_LIPOPROTEIN"/>
    <property type="match status" value="1"/>
</dbReference>